<protein>
    <recommendedName>
        <fullName evidence="2">site-specific DNA-methyltransferase (adenine-specific)</fullName>
        <ecNumber evidence="2">2.1.1.72</ecNumber>
    </recommendedName>
</protein>
<evidence type="ECO:0000313" key="9">
    <source>
        <dbReference type="Proteomes" id="UP000240621"/>
    </source>
</evidence>
<dbReference type="InterPro" id="IPR012327">
    <property type="entry name" value="MeTrfase_D12"/>
</dbReference>
<feature type="binding site" evidence="7">
    <location>
        <position position="208"/>
    </location>
    <ligand>
        <name>S-adenosyl-L-methionine</name>
        <dbReference type="ChEBI" id="CHEBI:59789"/>
    </ligand>
</feature>
<dbReference type="PRINTS" id="PR00505">
    <property type="entry name" value="D12N6MTFRASE"/>
</dbReference>
<evidence type="ECO:0000256" key="5">
    <source>
        <dbReference type="ARBA" id="ARBA00022691"/>
    </source>
</evidence>
<feature type="binding site" evidence="7">
    <location>
        <position position="23"/>
    </location>
    <ligand>
        <name>S-adenosyl-L-methionine</name>
        <dbReference type="ChEBI" id="CHEBI:59789"/>
    </ligand>
</feature>
<organism evidence="8 9">
    <name type="scientific">Prolixibacter denitrificans</name>
    <dbReference type="NCBI Taxonomy" id="1541063"/>
    <lineage>
        <taxon>Bacteria</taxon>
        <taxon>Pseudomonadati</taxon>
        <taxon>Bacteroidota</taxon>
        <taxon>Bacteroidia</taxon>
        <taxon>Marinilabiliales</taxon>
        <taxon>Prolixibacteraceae</taxon>
        <taxon>Prolixibacter</taxon>
    </lineage>
</organism>
<dbReference type="InterPro" id="IPR029063">
    <property type="entry name" value="SAM-dependent_MTases_sf"/>
</dbReference>
<dbReference type="GO" id="GO:0043565">
    <property type="term" value="F:sequence-specific DNA binding"/>
    <property type="evidence" value="ECO:0007669"/>
    <property type="project" value="TreeGrafter"/>
</dbReference>
<evidence type="ECO:0000256" key="1">
    <source>
        <dbReference type="ARBA" id="ARBA00006594"/>
    </source>
</evidence>
<name>A0A2P8CI58_9BACT</name>
<evidence type="ECO:0000256" key="6">
    <source>
        <dbReference type="ARBA" id="ARBA00047942"/>
    </source>
</evidence>
<proteinExistence type="inferred from homology"/>
<evidence type="ECO:0000256" key="2">
    <source>
        <dbReference type="ARBA" id="ARBA00011900"/>
    </source>
</evidence>
<dbReference type="InterPro" id="IPR023095">
    <property type="entry name" value="Ade_MeTrfase_dom_2"/>
</dbReference>
<keyword evidence="4" id="KW-0808">Transferase</keyword>
<accession>A0A2P8CI58</accession>
<dbReference type="Proteomes" id="UP000240621">
    <property type="component" value="Unassembled WGS sequence"/>
</dbReference>
<dbReference type="GO" id="GO:1904047">
    <property type="term" value="F:S-adenosyl-L-methionine binding"/>
    <property type="evidence" value="ECO:0007669"/>
    <property type="project" value="TreeGrafter"/>
</dbReference>
<dbReference type="PANTHER" id="PTHR30481">
    <property type="entry name" value="DNA ADENINE METHYLASE"/>
    <property type="match status" value="1"/>
</dbReference>
<dbReference type="RefSeq" id="WP_106541227.1">
    <property type="nucleotide sequence ID" value="NZ_BLAU01000001.1"/>
</dbReference>
<dbReference type="GO" id="GO:0009007">
    <property type="term" value="F:site-specific DNA-methyltransferase (adenine-specific) activity"/>
    <property type="evidence" value="ECO:0007669"/>
    <property type="project" value="UniProtKB-EC"/>
</dbReference>
<dbReference type="EC" id="2.1.1.72" evidence="2"/>
<dbReference type="AlphaFoldDB" id="A0A2P8CI58"/>
<dbReference type="PANTHER" id="PTHR30481:SF3">
    <property type="entry name" value="DNA ADENINE METHYLASE"/>
    <property type="match status" value="1"/>
</dbReference>
<dbReference type="EMBL" id="PYGC01000002">
    <property type="protein sequence ID" value="PSK84644.1"/>
    <property type="molecule type" value="Genomic_DNA"/>
</dbReference>
<dbReference type="GO" id="GO:0032259">
    <property type="term" value="P:methylation"/>
    <property type="evidence" value="ECO:0007669"/>
    <property type="project" value="UniProtKB-KW"/>
</dbReference>
<dbReference type="Gene3D" id="1.10.1020.10">
    <property type="entry name" value="Adenine-specific Methyltransferase, Domain 2"/>
    <property type="match status" value="1"/>
</dbReference>
<comment type="caution">
    <text evidence="8">The sequence shown here is derived from an EMBL/GenBank/DDBJ whole genome shotgun (WGS) entry which is preliminary data.</text>
</comment>
<sequence>MVYPTHHKKPATARPFLKWAGGKRQLLPVITDALPKDLEKKPFVYVEPFVGSGAVLFRMLDKFPNIEKAVINDVNEDLINAYRTIQEEPDALIESLQQLEREYNGSPEEEFRQAHYLMVRELFNKREKSRTEHTAYLIFLNRTCYNGLYRVNKENQFNVPFGKHKNPKICNEANIRLVHKVLQKVEIRLGDFDALNDLVTPDAFFYFDPPYKPISSTASFNAYSQNGFGDGDQERLKGFCDKLHETGARLLLSNSDPKNEDPENHFFDELYGDYQIERVQARRAINSRGSRRGEISELLIRNYD</sequence>
<dbReference type="Pfam" id="PF02086">
    <property type="entry name" value="MethyltransfD12"/>
    <property type="match status" value="1"/>
</dbReference>
<feature type="binding site" evidence="7">
    <location>
        <position position="19"/>
    </location>
    <ligand>
        <name>S-adenosyl-L-methionine</name>
        <dbReference type="ChEBI" id="CHEBI:59789"/>
    </ligand>
</feature>
<dbReference type="PIRSF" id="PIRSF000398">
    <property type="entry name" value="M_m6A_EcoRV"/>
    <property type="match status" value="1"/>
</dbReference>
<reference evidence="8 9" key="1">
    <citation type="submission" date="2018-03" db="EMBL/GenBank/DDBJ databases">
        <title>Genomic Encyclopedia of Archaeal and Bacterial Type Strains, Phase II (KMG-II): from individual species to whole genera.</title>
        <authorList>
            <person name="Goeker M."/>
        </authorList>
    </citation>
    <scope>NUCLEOTIDE SEQUENCE [LARGE SCALE GENOMIC DNA]</scope>
    <source>
        <strain evidence="8 9">DSM 27267</strain>
    </source>
</reference>
<dbReference type="GO" id="GO:0006298">
    <property type="term" value="P:mismatch repair"/>
    <property type="evidence" value="ECO:0007669"/>
    <property type="project" value="TreeGrafter"/>
</dbReference>
<dbReference type="GO" id="GO:0009307">
    <property type="term" value="P:DNA restriction-modification system"/>
    <property type="evidence" value="ECO:0007669"/>
    <property type="project" value="InterPro"/>
</dbReference>
<feature type="binding site" evidence="7">
    <location>
        <position position="73"/>
    </location>
    <ligand>
        <name>S-adenosyl-L-methionine</name>
        <dbReference type="ChEBI" id="CHEBI:59789"/>
    </ligand>
</feature>
<keyword evidence="5" id="KW-0949">S-adenosyl-L-methionine</keyword>
<comment type="similarity">
    <text evidence="1">Belongs to the N(4)/N(6)-methyltransferase family.</text>
</comment>
<keyword evidence="3 8" id="KW-0489">Methyltransferase</keyword>
<dbReference type="NCBIfam" id="TIGR00571">
    <property type="entry name" value="dam"/>
    <property type="match status" value="1"/>
</dbReference>
<evidence type="ECO:0000256" key="7">
    <source>
        <dbReference type="PIRSR" id="PIRSR000398-1"/>
    </source>
</evidence>
<dbReference type="Gene3D" id="3.40.50.150">
    <property type="entry name" value="Vaccinia Virus protein VP39"/>
    <property type="match status" value="1"/>
</dbReference>
<dbReference type="InterPro" id="IPR012263">
    <property type="entry name" value="M_m6A_EcoRV"/>
</dbReference>
<evidence type="ECO:0000256" key="4">
    <source>
        <dbReference type="ARBA" id="ARBA00022679"/>
    </source>
</evidence>
<dbReference type="SUPFAM" id="SSF53335">
    <property type="entry name" value="S-adenosyl-L-methionine-dependent methyltransferases"/>
    <property type="match status" value="1"/>
</dbReference>
<comment type="catalytic activity">
    <reaction evidence="6">
        <text>a 2'-deoxyadenosine in DNA + S-adenosyl-L-methionine = an N(6)-methyl-2'-deoxyadenosine in DNA + S-adenosyl-L-homocysteine + H(+)</text>
        <dbReference type="Rhea" id="RHEA:15197"/>
        <dbReference type="Rhea" id="RHEA-COMP:12418"/>
        <dbReference type="Rhea" id="RHEA-COMP:12419"/>
        <dbReference type="ChEBI" id="CHEBI:15378"/>
        <dbReference type="ChEBI" id="CHEBI:57856"/>
        <dbReference type="ChEBI" id="CHEBI:59789"/>
        <dbReference type="ChEBI" id="CHEBI:90615"/>
        <dbReference type="ChEBI" id="CHEBI:90616"/>
        <dbReference type="EC" id="2.1.1.72"/>
    </reaction>
</comment>
<gene>
    <name evidence="8" type="ORF">CLV93_102434</name>
</gene>
<evidence type="ECO:0000256" key="3">
    <source>
        <dbReference type="ARBA" id="ARBA00022603"/>
    </source>
</evidence>
<evidence type="ECO:0000313" key="8">
    <source>
        <dbReference type="EMBL" id="PSK84644.1"/>
    </source>
</evidence>
<dbReference type="OrthoDB" id="9805629at2"/>